<reference evidence="3 4" key="1">
    <citation type="submission" date="2016-12" db="EMBL/GenBank/DDBJ databases">
        <authorList>
            <person name="Song W.-J."/>
            <person name="Kurnit D.M."/>
        </authorList>
    </citation>
    <scope>NUCLEOTIDE SEQUENCE [LARGE SCALE GENOMIC DNA]</scope>
    <source>
        <strain evidence="3 4">175</strain>
    </source>
</reference>
<evidence type="ECO:0000256" key="1">
    <source>
        <dbReference type="SAM" id="Coils"/>
    </source>
</evidence>
<dbReference type="Gene3D" id="3.40.1360.10">
    <property type="match status" value="1"/>
</dbReference>
<dbReference type="InterPro" id="IPR025048">
    <property type="entry name" value="DUF3987"/>
</dbReference>
<keyword evidence="1" id="KW-0175">Coiled coil</keyword>
<dbReference type="Pfam" id="PF13148">
    <property type="entry name" value="DUF3987"/>
    <property type="match status" value="1"/>
</dbReference>
<keyword evidence="4" id="KW-1185">Reference proteome</keyword>
<proteinExistence type="predicted"/>
<protein>
    <submittedName>
        <fullName evidence="3">Toprim domain-containing protein</fullName>
    </submittedName>
</protein>
<evidence type="ECO:0000313" key="3">
    <source>
        <dbReference type="EMBL" id="SMF97069.1"/>
    </source>
</evidence>
<gene>
    <name evidence="3" type="ORF">SAMN02949497_4486</name>
</gene>
<dbReference type="RefSeq" id="WP_125469073.1">
    <property type="nucleotide sequence ID" value="NZ_FXAM01000001.1"/>
</dbReference>
<accession>A0A1Y6D293</accession>
<dbReference type="EMBL" id="FXAM01000001">
    <property type="protein sequence ID" value="SMF97069.1"/>
    <property type="molecule type" value="Genomic_DNA"/>
</dbReference>
<feature type="coiled-coil region" evidence="1">
    <location>
        <begin position="372"/>
        <end position="399"/>
    </location>
</feature>
<dbReference type="Proteomes" id="UP000192923">
    <property type="component" value="Unassembled WGS sequence"/>
</dbReference>
<sequence>MSVNQGDAITFVREYERVDFEEACRILGATDFDRVPDGKAPPPKPKGKTAPPESPEWVAVVPVPDDAPPIPERHPTLGVPSHKWWYTTPDGKLSHVKCRFPVGKSKDGKPPKTYRPLAYFRHRDTGVCKWEWEGVPAPRPLYGLHKLAKRPKDWFLWCEGEKAADAAQMIFPEYVCIASENGADGVDSTDWEPLRGRRGIIWPDNDAAGEKAARRARELLAVVGAEAVAMRRPSSKEMGWDAADALAEGIPAEDLRRLCGPGVGFEDLPLDVFGSFELPRLRAHHVAAPLVSYVFDQAAVKGVEPLFVYLGALTCCAGVLHDQFQVQPARYDPTWKESPRLWTLLVGDPSTGKTPAINAVSAHVQAIDIVLAKQSKAAIADWELDKKVAEKQMKRWVEDAAKRGAGDKGDKPRTPEKPPDRRCFIEDTTVEALAEILAENPAGVFLKADEFAGWLGAMDAYSGGAKGKDRAHWLQAYNGGPRRVDRVNRGSTLVPNFSVSILGGVQPDKMRNLKVDLTDDGLLQRFLVVVGAPAAPPESDTRPPNLDAIHAYRELLDHLQSMTPPESVFKFSPEAASIKAEFLGYVQGLVAARVPSPAVCAYLGKWPGMFARLALLCHVVEYAGQVPRRFPPEIIGADTVRLVVGLMREILLPHGLNFYLDIMGAASGSEHSQWIAGFILSRELQALTIRDITRAYKSWRSLTHWEQVGAL</sequence>
<dbReference type="InterPro" id="IPR034154">
    <property type="entry name" value="TOPRIM_DnaG/twinkle"/>
</dbReference>
<dbReference type="AlphaFoldDB" id="A0A1Y6D293"/>
<dbReference type="CDD" id="cd01029">
    <property type="entry name" value="TOPRIM_primases"/>
    <property type="match status" value="1"/>
</dbReference>
<evidence type="ECO:0000256" key="2">
    <source>
        <dbReference type="SAM" id="MobiDB-lite"/>
    </source>
</evidence>
<feature type="region of interest" description="Disordered" evidence="2">
    <location>
        <begin position="399"/>
        <end position="421"/>
    </location>
</feature>
<dbReference type="STRING" id="1760988.SAMN02949497_4486"/>
<organism evidence="3 4">
    <name type="scientific">Methylomagnum ishizawai</name>
    <dbReference type="NCBI Taxonomy" id="1760988"/>
    <lineage>
        <taxon>Bacteria</taxon>
        <taxon>Pseudomonadati</taxon>
        <taxon>Pseudomonadota</taxon>
        <taxon>Gammaproteobacteria</taxon>
        <taxon>Methylococcales</taxon>
        <taxon>Methylococcaceae</taxon>
        <taxon>Methylomagnum</taxon>
    </lineage>
</organism>
<evidence type="ECO:0000313" key="4">
    <source>
        <dbReference type="Proteomes" id="UP000192923"/>
    </source>
</evidence>
<name>A0A1Y6D293_9GAMM</name>
<feature type="region of interest" description="Disordered" evidence="2">
    <location>
        <begin position="32"/>
        <end position="56"/>
    </location>
</feature>
<dbReference type="OrthoDB" id="784829at2"/>